<evidence type="ECO:0000256" key="3">
    <source>
        <dbReference type="ARBA" id="ARBA00022989"/>
    </source>
</evidence>
<keyword evidence="4 6" id="KW-0472">Membrane</keyword>
<evidence type="ECO:0000259" key="7">
    <source>
        <dbReference type="PROSITE" id="PS51775"/>
    </source>
</evidence>
<evidence type="ECO:0000313" key="8">
    <source>
        <dbReference type="EMBL" id="KAK1381265.1"/>
    </source>
</evidence>
<keyword evidence="9" id="KW-1185">Reference proteome</keyword>
<dbReference type="GO" id="GO:0080115">
    <property type="term" value="F:myosin XI tail binding"/>
    <property type="evidence" value="ECO:0007669"/>
    <property type="project" value="UniProtKB-ARBA"/>
</dbReference>
<feature type="transmembrane region" description="Helical" evidence="6">
    <location>
        <begin position="12"/>
        <end position="37"/>
    </location>
</feature>
<feature type="region of interest" description="Disordered" evidence="5">
    <location>
        <begin position="161"/>
        <end position="207"/>
    </location>
</feature>
<dbReference type="PANTHER" id="PTHR31422">
    <property type="entry name" value="BNAANNG28530D PROTEIN"/>
    <property type="match status" value="1"/>
</dbReference>
<evidence type="ECO:0000256" key="4">
    <source>
        <dbReference type="ARBA" id="ARBA00023136"/>
    </source>
</evidence>
<evidence type="ECO:0000256" key="6">
    <source>
        <dbReference type="SAM" id="Phobius"/>
    </source>
</evidence>
<feature type="compositionally biased region" description="Polar residues" evidence="5">
    <location>
        <begin position="612"/>
        <end position="648"/>
    </location>
</feature>
<gene>
    <name evidence="8" type="ORF">POM88_028009</name>
</gene>
<dbReference type="Proteomes" id="UP001237642">
    <property type="component" value="Unassembled WGS sequence"/>
</dbReference>
<feature type="compositionally biased region" description="Basic and acidic residues" evidence="5">
    <location>
        <begin position="184"/>
        <end position="201"/>
    </location>
</feature>
<dbReference type="AlphaFoldDB" id="A0AAD8IC57"/>
<proteinExistence type="predicted"/>
<name>A0AAD8IC57_9APIA</name>
<evidence type="ECO:0000256" key="5">
    <source>
        <dbReference type="SAM" id="MobiDB-lite"/>
    </source>
</evidence>
<evidence type="ECO:0000256" key="2">
    <source>
        <dbReference type="ARBA" id="ARBA00022692"/>
    </source>
</evidence>
<organism evidence="8 9">
    <name type="scientific">Heracleum sosnowskyi</name>
    <dbReference type="NCBI Taxonomy" id="360622"/>
    <lineage>
        <taxon>Eukaryota</taxon>
        <taxon>Viridiplantae</taxon>
        <taxon>Streptophyta</taxon>
        <taxon>Embryophyta</taxon>
        <taxon>Tracheophyta</taxon>
        <taxon>Spermatophyta</taxon>
        <taxon>Magnoliopsida</taxon>
        <taxon>eudicotyledons</taxon>
        <taxon>Gunneridae</taxon>
        <taxon>Pentapetalae</taxon>
        <taxon>asterids</taxon>
        <taxon>campanulids</taxon>
        <taxon>Apiales</taxon>
        <taxon>Apiaceae</taxon>
        <taxon>Apioideae</taxon>
        <taxon>apioid superclade</taxon>
        <taxon>Tordylieae</taxon>
        <taxon>Tordyliinae</taxon>
        <taxon>Heracleum</taxon>
    </lineage>
</organism>
<dbReference type="EMBL" id="JAUIZM010000006">
    <property type="protein sequence ID" value="KAK1381265.1"/>
    <property type="molecule type" value="Genomic_DNA"/>
</dbReference>
<keyword evidence="2 6" id="KW-0812">Transmembrane</keyword>
<dbReference type="PROSITE" id="PS51775">
    <property type="entry name" value="GTD_BINDING"/>
    <property type="match status" value="1"/>
</dbReference>
<feature type="compositionally biased region" description="Basic residues" evidence="5">
    <location>
        <begin position="170"/>
        <end position="183"/>
    </location>
</feature>
<evidence type="ECO:0000313" key="9">
    <source>
        <dbReference type="Proteomes" id="UP001237642"/>
    </source>
</evidence>
<reference evidence="8" key="2">
    <citation type="submission" date="2023-05" db="EMBL/GenBank/DDBJ databases">
        <authorList>
            <person name="Schelkunov M.I."/>
        </authorList>
    </citation>
    <scope>NUCLEOTIDE SEQUENCE</scope>
    <source>
        <strain evidence="8">Hsosn_3</strain>
        <tissue evidence="8">Leaf</tissue>
    </source>
</reference>
<feature type="region of interest" description="Disordered" evidence="5">
    <location>
        <begin position="229"/>
        <end position="255"/>
    </location>
</feature>
<feature type="domain" description="GTD-binding" evidence="7">
    <location>
        <begin position="284"/>
        <end position="382"/>
    </location>
</feature>
<protein>
    <submittedName>
        <fullName evidence="8">Zein-binding domain containing protein</fullName>
    </submittedName>
</protein>
<feature type="compositionally biased region" description="Polar residues" evidence="5">
    <location>
        <begin position="508"/>
        <end position="522"/>
    </location>
</feature>
<accession>A0AAD8IC57</accession>
<reference evidence="8" key="1">
    <citation type="submission" date="2023-02" db="EMBL/GenBank/DDBJ databases">
        <title>Genome of toxic invasive species Heracleum sosnowskyi carries increased number of genes despite the absence of recent whole-genome duplications.</title>
        <authorList>
            <person name="Schelkunov M."/>
            <person name="Shtratnikova V."/>
            <person name="Makarenko M."/>
            <person name="Klepikova A."/>
            <person name="Omelchenko D."/>
            <person name="Novikova G."/>
            <person name="Obukhova E."/>
            <person name="Bogdanov V."/>
            <person name="Penin A."/>
            <person name="Logacheva M."/>
        </authorList>
    </citation>
    <scope>NUCLEOTIDE SEQUENCE</scope>
    <source>
        <strain evidence="8">Hsosn_3</strain>
        <tissue evidence="8">Leaf</tissue>
    </source>
</reference>
<comment type="subcellular location">
    <subcellularLocation>
        <location evidence="1">Membrane</location>
    </subcellularLocation>
</comment>
<evidence type="ECO:0000256" key="1">
    <source>
        <dbReference type="ARBA" id="ARBA00004370"/>
    </source>
</evidence>
<dbReference type="PANTHER" id="PTHR31422:SF3">
    <property type="entry name" value="GTD-BINDING DOMAIN-CONTAINING PROTEIN"/>
    <property type="match status" value="1"/>
</dbReference>
<feature type="compositionally biased region" description="Polar residues" evidence="5">
    <location>
        <begin position="450"/>
        <end position="459"/>
    </location>
</feature>
<dbReference type="Pfam" id="PF04576">
    <property type="entry name" value="Zein-binding"/>
    <property type="match status" value="1"/>
</dbReference>
<dbReference type="GO" id="GO:0016020">
    <property type="term" value="C:membrane"/>
    <property type="evidence" value="ECO:0007669"/>
    <property type="project" value="UniProtKB-SubCell"/>
</dbReference>
<sequence>MPCQNMQFWTFTGLVGAFLDLGIAYFILCASSLAFFVSEFLGLFGLRLPCPCDGFFTRGRNDYCVQRLLVDYPNEKVGYVLCSVRNKFPFHSALVNDQNVGVKLVENKSDHGTGYYVDFEGEASCSSFSDAKVSQNAGEKEMVSRNGSGLEFDAGRWPDKKIDMKGKGIGNHKPRVNIRRRRKGGFDRRRSSSVSSHDRVGIPRYSSSIKKEKNEVLGEMSVSDEAETNYLSDDRKAPSVGSGSTDVDSKRSMSEMNFKEKYGSSIEDLKSDARGALSLGDEINTIGVLEQALKEEHAARVALYIELDKERNAAASAADEAMAMILRLQEEKASIEMQARHNQSVIEEKSAYDTEEMNILKEIVLRREREKHFLEKEVEAYRQILCSGKEQLEGDTQSMVDRQRREVFSSGYLSEDTDLMLHELSESIRKNVMAKGRSINAEATSKDTLQRPLVQQGSSEWDEDDDVPQQQVKNKYSPNCNYDVNHELQEKEMVSTDNSQLARPIEGQRSSNSQQPHISESNIPFISNEHEKNGIEDIYEGIKKNVNTKSMSSVPVQIDDHDMKKHGKDAMGSIAQSNVAKEKELHIVNDKSKIYDEASGKKTELLPKTDTSKVISPAVSQEASDIQNNGFRRDSPSTSKIGTSPDFNRSSLDVAVRLPPSGPREKSVPVSRRSSISVSDTERLKIDMEIEWLREKLKAVRERRTKLNICNATCIFTTSSLQGCNEEKEASKYICKQQLVSLELVSLLGTEDHTCLNRCAVTLAQHCEHKCWNLHQDVAFNTEAYLDHGAAGIIISRRYM</sequence>
<feature type="region of interest" description="Disordered" evidence="5">
    <location>
        <begin position="499"/>
        <end position="522"/>
    </location>
</feature>
<feature type="region of interest" description="Disordered" evidence="5">
    <location>
        <begin position="608"/>
        <end position="648"/>
    </location>
</feature>
<keyword evidence="3 6" id="KW-1133">Transmembrane helix</keyword>
<feature type="compositionally biased region" description="Polar residues" evidence="5">
    <location>
        <begin position="468"/>
        <end position="481"/>
    </location>
</feature>
<dbReference type="InterPro" id="IPR007656">
    <property type="entry name" value="GTD-bd"/>
</dbReference>
<comment type="caution">
    <text evidence="8">The sequence shown here is derived from an EMBL/GenBank/DDBJ whole genome shotgun (WGS) entry which is preliminary data.</text>
</comment>
<feature type="region of interest" description="Disordered" evidence="5">
    <location>
        <begin position="439"/>
        <end position="481"/>
    </location>
</feature>